<keyword evidence="3 8" id="KW-0808">Transferase</keyword>
<dbReference type="EC" id="2.3.1.225" evidence="8"/>
<evidence type="ECO:0000256" key="1">
    <source>
        <dbReference type="ARBA" id="ARBA00004127"/>
    </source>
</evidence>
<reference evidence="12" key="2">
    <citation type="submission" date="2025-08" db="UniProtKB">
        <authorList>
            <consortium name="RefSeq"/>
        </authorList>
    </citation>
    <scope>IDENTIFICATION</scope>
    <source>
        <tissue evidence="12">Young leaves</tissue>
    </source>
</reference>
<reference evidence="11" key="1">
    <citation type="journal article" date="2019" name="Toxins">
        <title>Detection of Abrin-Like and Prepropulchellin-Like Toxin Genes and Transcripts Using Whole Genome Sequencing and Full-Length Transcript Sequencing of Abrus precatorius.</title>
        <authorList>
            <person name="Hovde B.T."/>
            <person name="Daligault H.E."/>
            <person name="Hanschen E.R."/>
            <person name="Kunde Y.A."/>
            <person name="Johnson M.B."/>
            <person name="Starkenburg S.R."/>
            <person name="Johnson S.L."/>
        </authorList>
    </citation>
    <scope>NUCLEOTIDE SEQUENCE [LARGE SCALE GENOMIC DNA]</scope>
</reference>
<evidence type="ECO:0000256" key="7">
    <source>
        <dbReference type="ARBA" id="ARBA00023315"/>
    </source>
</evidence>
<feature type="transmembrane region" description="Helical" evidence="8">
    <location>
        <begin position="222"/>
        <end position="243"/>
    </location>
</feature>
<sequence length="572" mass="64263">MADRGRGARDNNDLMEHRTQILGTLVHNQGGESTEYRGLHDPPKFEEGFNPKGAQRWLADVEKVFNAIKCREEHKVSYATYLLCGEAEDWWKQQIPHLLWLLATSSPAQVSCRRPKAWDSVDHVNSELTSYITRNCHIKVHTMQPSPPLSENPGSAAAPAALLDRTYRVWKGNNVFCLRGRLIFGPDVKSMFLSTFLIVAPTSVFCAFVLRKLVDGFPNHLGWSIMIAVIVLTLFVLITLVLTSGRDPGIVPRNAHPPEPDDDHVTANINDGQSPQPRLPRTRDVIVNGITVKVKYCDTCMLYRPLRCSHCSICDNCVERFDHHCPWVGQCIGVRNYRFYYLFIFSTTLLCLNVHGFCWVYIKKIMDSEEKSILKAMIGTPASTALIAYTFICVWFVGGLTVFHTYLISTNQSTYENFRYQFDEDGYPYDRGIVGNFKEVFCTSIPPSRHNFRSKVPREPVVDSYQEMGIRSRSPMRRSSTRIMELAGRPVHSGSDEEEKDYRDGFHDGGDSKYSGLNLQTEGGEGNEISPGKRPMGGRPGGKCYIPPEVGESSESASESSSGSNSKGLHIA</sequence>
<evidence type="ECO:0000256" key="5">
    <source>
        <dbReference type="ARBA" id="ARBA00022989"/>
    </source>
</evidence>
<feature type="region of interest" description="Disordered" evidence="9">
    <location>
        <begin position="487"/>
        <end position="572"/>
    </location>
</feature>
<dbReference type="KEGG" id="aprc:113855730"/>
<dbReference type="GO" id="GO:0005794">
    <property type="term" value="C:Golgi apparatus"/>
    <property type="evidence" value="ECO:0007669"/>
    <property type="project" value="TreeGrafter"/>
</dbReference>
<evidence type="ECO:0000256" key="3">
    <source>
        <dbReference type="ARBA" id="ARBA00022679"/>
    </source>
</evidence>
<protein>
    <recommendedName>
        <fullName evidence="8">S-acyltransferase</fullName>
        <ecNumber evidence="8">2.3.1.225</ecNumber>
    </recommendedName>
    <alternativeName>
        <fullName evidence="8">Palmitoyltransferase</fullName>
    </alternativeName>
</protein>
<dbReference type="GO" id="GO:0019706">
    <property type="term" value="F:protein-cysteine S-palmitoyltransferase activity"/>
    <property type="evidence" value="ECO:0007669"/>
    <property type="project" value="UniProtKB-EC"/>
</dbReference>
<evidence type="ECO:0000256" key="4">
    <source>
        <dbReference type="ARBA" id="ARBA00022692"/>
    </source>
</evidence>
<evidence type="ECO:0000256" key="9">
    <source>
        <dbReference type="SAM" id="MobiDB-lite"/>
    </source>
</evidence>
<comment type="catalytic activity">
    <reaction evidence="8">
        <text>L-cysteinyl-[protein] + hexadecanoyl-CoA = S-hexadecanoyl-L-cysteinyl-[protein] + CoA</text>
        <dbReference type="Rhea" id="RHEA:36683"/>
        <dbReference type="Rhea" id="RHEA-COMP:10131"/>
        <dbReference type="Rhea" id="RHEA-COMP:11032"/>
        <dbReference type="ChEBI" id="CHEBI:29950"/>
        <dbReference type="ChEBI" id="CHEBI:57287"/>
        <dbReference type="ChEBI" id="CHEBI:57379"/>
        <dbReference type="ChEBI" id="CHEBI:74151"/>
        <dbReference type="EC" id="2.3.1.225"/>
    </reaction>
</comment>
<keyword evidence="5 8" id="KW-1133">Transmembrane helix</keyword>
<dbReference type="Proteomes" id="UP000694853">
    <property type="component" value="Unplaced"/>
</dbReference>
<dbReference type="GO" id="GO:0006612">
    <property type="term" value="P:protein targeting to membrane"/>
    <property type="evidence" value="ECO:0007669"/>
    <property type="project" value="TreeGrafter"/>
</dbReference>
<dbReference type="InterPro" id="IPR001594">
    <property type="entry name" value="Palmitoyltrfase_DHHC"/>
</dbReference>
<feature type="transmembrane region" description="Helical" evidence="8">
    <location>
        <begin position="339"/>
        <end position="362"/>
    </location>
</feature>
<feature type="transmembrane region" description="Helical" evidence="8">
    <location>
        <begin position="191"/>
        <end position="210"/>
    </location>
</feature>
<feature type="compositionally biased region" description="Low complexity" evidence="9">
    <location>
        <begin position="551"/>
        <end position="572"/>
    </location>
</feature>
<dbReference type="PROSITE" id="PS50216">
    <property type="entry name" value="DHHC"/>
    <property type="match status" value="1"/>
</dbReference>
<keyword evidence="6 8" id="KW-0472">Membrane</keyword>
<proteinExistence type="inferred from homology"/>
<evidence type="ECO:0000259" key="10">
    <source>
        <dbReference type="Pfam" id="PF01529"/>
    </source>
</evidence>
<dbReference type="GO" id="GO:0005783">
    <property type="term" value="C:endoplasmic reticulum"/>
    <property type="evidence" value="ECO:0007669"/>
    <property type="project" value="TreeGrafter"/>
</dbReference>
<dbReference type="OrthoDB" id="4096362at2759"/>
<keyword evidence="11" id="KW-1185">Reference proteome</keyword>
<evidence type="ECO:0000256" key="2">
    <source>
        <dbReference type="ARBA" id="ARBA00008574"/>
    </source>
</evidence>
<keyword evidence="7 8" id="KW-0012">Acyltransferase</keyword>
<feature type="domain" description="Palmitoyltransferase DHHC" evidence="10">
    <location>
        <begin position="294"/>
        <end position="420"/>
    </location>
</feature>
<dbReference type="PANTHER" id="PTHR22883">
    <property type="entry name" value="ZINC FINGER DHHC DOMAIN CONTAINING PROTEIN"/>
    <property type="match status" value="1"/>
</dbReference>
<evidence type="ECO:0000313" key="12">
    <source>
        <dbReference type="RefSeq" id="XP_027343160.1"/>
    </source>
</evidence>
<dbReference type="Pfam" id="PF01529">
    <property type="entry name" value="DHHC"/>
    <property type="match status" value="1"/>
</dbReference>
<dbReference type="GeneID" id="113855730"/>
<comment type="domain">
    <text evidence="8">The DHHC domain is required for palmitoyltransferase activity.</text>
</comment>
<gene>
    <name evidence="12" type="primary">LOC113855730</name>
</gene>
<comment type="subcellular location">
    <subcellularLocation>
        <location evidence="1">Endomembrane system</location>
        <topology evidence="1">Multi-pass membrane protein</topology>
    </subcellularLocation>
</comment>
<dbReference type="RefSeq" id="XP_027343160.1">
    <property type="nucleotide sequence ID" value="XM_027487359.1"/>
</dbReference>
<feature type="transmembrane region" description="Helical" evidence="8">
    <location>
        <begin position="382"/>
        <end position="403"/>
    </location>
</feature>
<dbReference type="PANTHER" id="PTHR22883:SF130">
    <property type="entry name" value="S-ACYLTRANSFERASE"/>
    <property type="match status" value="1"/>
</dbReference>
<evidence type="ECO:0000256" key="8">
    <source>
        <dbReference type="RuleBase" id="RU079119"/>
    </source>
</evidence>
<dbReference type="InterPro" id="IPR039859">
    <property type="entry name" value="PFA4/ZDH16/20/ERF2-like"/>
</dbReference>
<dbReference type="AlphaFoldDB" id="A0A8B8KH69"/>
<keyword evidence="4 8" id="KW-0812">Transmembrane</keyword>
<evidence type="ECO:0000256" key="6">
    <source>
        <dbReference type="ARBA" id="ARBA00023136"/>
    </source>
</evidence>
<evidence type="ECO:0000313" key="11">
    <source>
        <dbReference type="Proteomes" id="UP000694853"/>
    </source>
</evidence>
<comment type="similarity">
    <text evidence="2 8">Belongs to the DHHC palmitoyltransferase family.</text>
</comment>
<accession>A0A8B8KH69</accession>
<organism evidence="11 12">
    <name type="scientific">Abrus precatorius</name>
    <name type="common">Indian licorice</name>
    <name type="synonym">Glycine abrus</name>
    <dbReference type="NCBI Taxonomy" id="3816"/>
    <lineage>
        <taxon>Eukaryota</taxon>
        <taxon>Viridiplantae</taxon>
        <taxon>Streptophyta</taxon>
        <taxon>Embryophyta</taxon>
        <taxon>Tracheophyta</taxon>
        <taxon>Spermatophyta</taxon>
        <taxon>Magnoliopsida</taxon>
        <taxon>eudicotyledons</taxon>
        <taxon>Gunneridae</taxon>
        <taxon>Pentapetalae</taxon>
        <taxon>rosids</taxon>
        <taxon>fabids</taxon>
        <taxon>Fabales</taxon>
        <taxon>Fabaceae</taxon>
        <taxon>Papilionoideae</taxon>
        <taxon>50 kb inversion clade</taxon>
        <taxon>NPAAA clade</taxon>
        <taxon>indigoferoid/millettioid clade</taxon>
        <taxon>Abreae</taxon>
        <taxon>Abrus</taxon>
    </lineage>
</organism>
<feature type="compositionally biased region" description="Basic and acidic residues" evidence="9">
    <location>
        <begin position="500"/>
        <end position="511"/>
    </location>
</feature>
<name>A0A8B8KH69_ABRPR</name>